<evidence type="ECO:0000313" key="3">
    <source>
        <dbReference type="Proteomes" id="UP000250369"/>
    </source>
</evidence>
<keyword evidence="1" id="KW-1133">Transmembrane helix</keyword>
<dbReference type="EMBL" id="QMFB01000001">
    <property type="protein sequence ID" value="RAV23406.1"/>
    <property type="molecule type" value="Genomic_DNA"/>
</dbReference>
<dbReference type="RefSeq" id="WP_113029516.1">
    <property type="nucleotide sequence ID" value="NZ_QMFB01000001.1"/>
</dbReference>
<organism evidence="2 3">
    <name type="scientific">Paenibacillus contaminans</name>
    <dbReference type="NCBI Taxonomy" id="450362"/>
    <lineage>
        <taxon>Bacteria</taxon>
        <taxon>Bacillati</taxon>
        <taxon>Bacillota</taxon>
        <taxon>Bacilli</taxon>
        <taxon>Bacillales</taxon>
        <taxon>Paenibacillaceae</taxon>
        <taxon>Paenibacillus</taxon>
    </lineage>
</organism>
<comment type="caution">
    <text evidence="2">The sequence shown here is derived from an EMBL/GenBank/DDBJ whole genome shotgun (WGS) entry which is preliminary data.</text>
</comment>
<proteinExistence type="predicted"/>
<accession>A0A329MXG7</accession>
<gene>
    <name evidence="2" type="ORF">DQG23_04220</name>
</gene>
<feature type="transmembrane region" description="Helical" evidence="1">
    <location>
        <begin position="6"/>
        <end position="26"/>
    </location>
</feature>
<keyword evidence="1" id="KW-0472">Membrane</keyword>
<dbReference type="AlphaFoldDB" id="A0A329MXG7"/>
<dbReference type="Proteomes" id="UP000250369">
    <property type="component" value="Unassembled WGS sequence"/>
</dbReference>
<evidence type="ECO:0000313" key="2">
    <source>
        <dbReference type="EMBL" id="RAV23406.1"/>
    </source>
</evidence>
<dbReference type="OrthoDB" id="2655647at2"/>
<sequence length="106" mass="12522">MLDFDIEVVGGIVIASIIIILGFLGARYGNNKHYEAKLTFDQMKDYFLKKHDCKDCNTKLKRITKKEYLGEGWTRMMGNFSYSKKYRVTYYLKCPVCNRLYTSEDY</sequence>
<reference evidence="2 3" key="1">
    <citation type="journal article" date="2009" name="Int. J. Syst. Evol. Microbiol.">
        <title>Paenibacillus contaminans sp. nov., isolated from a contaminated laboratory plate.</title>
        <authorList>
            <person name="Chou J.H."/>
            <person name="Lee J.H."/>
            <person name="Lin M.C."/>
            <person name="Chang P.S."/>
            <person name="Arun A.B."/>
            <person name="Young C.C."/>
            <person name="Chen W.M."/>
        </authorList>
    </citation>
    <scope>NUCLEOTIDE SEQUENCE [LARGE SCALE GENOMIC DNA]</scope>
    <source>
        <strain evidence="2 3">CKOBP-6</strain>
    </source>
</reference>
<name>A0A329MXG7_9BACL</name>
<protein>
    <submittedName>
        <fullName evidence="2">Uncharacterized protein</fullName>
    </submittedName>
</protein>
<evidence type="ECO:0000256" key="1">
    <source>
        <dbReference type="SAM" id="Phobius"/>
    </source>
</evidence>
<keyword evidence="3" id="KW-1185">Reference proteome</keyword>
<keyword evidence="1" id="KW-0812">Transmembrane</keyword>